<evidence type="ECO:0000313" key="2">
    <source>
        <dbReference type="EMBL" id="GAA1229281.1"/>
    </source>
</evidence>
<dbReference type="InterPro" id="IPR008928">
    <property type="entry name" value="6-hairpin_glycosidase_sf"/>
</dbReference>
<dbReference type="SUPFAM" id="SSF50370">
    <property type="entry name" value="Ricin B-like lectins"/>
    <property type="match status" value="1"/>
</dbReference>
<dbReference type="Gene3D" id="1.50.10.10">
    <property type="match status" value="1"/>
</dbReference>
<dbReference type="Proteomes" id="UP001500037">
    <property type="component" value="Unassembled WGS sequence"/>
</dbReference>
<gene>
    <name evidence="2" type="ORF">GCM10009665_19650</name>
</gene>
<dbReference type="InterPro" id="IPR049053">
    <property type="entry name" value="AFCA-like_C"/>
</dbReference>
<dbReference type="PANTHER" id="PTHR31084:SF3">
    <property type="entry name" value="ALPHA-FUCOSIDASE A"/>
    <property type="match status" value="1"/>
</dbReference>
<keyword evidence="2" id="KW-0378">Hydrolase</keyword>
<dbReference type="InterPro" id="IPR000772">
    <property type="entry name" value="Ricin_B_lectin"/>
</dbReference>
<evidence type="ECO:0000313" key="3">
    <source>
        <dbReference type="Proteomes" id="UP001500037"/>
    </source>
</evidence>
<accession>A0ABN1W035</accession>
<comment type="caution">
    <text evidence="2">The sequence shown here is derived from an EMBL/GenBank/DDBJ whole genome shotgun (WGS) entry which is preliminary data.</text>
</comment>
<dbReference type="SUPFAM" id="SSF48208">
    <property type="entry name" value="Six-hairpin glycosidases"/>
    <property type="match status" value="1"/>
</dbReference>
<feature type="domain" description="Ricin B lectin" evidence="1">
    <location>
        <begin position="797"/>
        <end position="934"/>
    </location>
</feature>
<dbReference type="PROSITE" id="PS51318">
    <property type="entry name" value="TAT"/>
    <property type="match status" value="1"/>
</dbReference>
<dbReference type="Pfam" id="PF22124">
    <property type="entry name" value="Glyco_hydro_95_cat"/>
    <property type="match status" value="1"/>
</dbReference>
<protein>
    <submittedName>
        <fullName evidence="2">Glycoside hydrolase N-terminal domain-containing protein</fullName>
    </submittedName>
</protein>
<dbReference type="Pfam" id="PF21307">
    <property type="entry name" value="Glyco_hydro_95_C"/>
    <property type="match status" value="1"/>
</dbReference>
<reference evidence="2 3" key="1">
    <citation type="journal article" date="2019" name="Int. J. Syst. Evol. Microbiol.">
        <title>The Global Catalogue of Microorganisms (GCM) 10K type strain sequencing project: providing services to taxonomists for standard genome sequencing and annotation.</title>
        <authorList>
            <consortium name="The Broad Institute Genomics Platform"/>
            <consortium name="The Broad Institute Genome Sequencing Center for Infectious Disease"/>
            <person name="Wu L."/>
            <person name="Ma J."/>
        </authorList>
    </citation>
    <scope>NUCLEOTIDE SEQUENCE [LARGE SCALE GENOMIC DNA]</scope>
    <source>
        <strain evidence="2 3">JCM 13004</strain>
    </source>
</reference>
<dbReference type="InterPro" id="IPR035992">
    <property type="entry name" value="Ricin_B-like_lectins"/>
</dbReference>
<dbReference type="InterPro" id="IPR012341">
    <property type="entry name" value="6hp_glycosidase-like_sf"/>
</dbReference>
<dbReference type="RefSeq" id="WP_344440892.1">
    <property type="nucleotide sequence ID" value="NZ_BAAALF010000024.1"/>
</dbReference>
<name>A0ABN1W035_9ACTN</name>
<dbReference type="Gene3D" id="2.80.10.50">
    <property type="match status" value="2"/>
</dbReference>
<dbReference type="EMBL" id="BAAALF010000024">
    <property type="protein sequence ID" value="GAA1229281.1"/>
    <property type="molecule type" value="Genomic_DNA"/>
</dbReference>
<dbReference type="PANTHER" id="PTHR31084">
    <property type="entry name" value="ALPHA-L-FUCOSIDASE 2"/>
    <property type="match status" value="1"/>
</dbReference>
<dbReference type="GO" id="GO:0016787">
    <property type="term" value="F:hydrolase activity"/>
    <property type="evidence" value="ECO:0007669"/>
    <property type="project" value="UniProtKB-KW"/>
</dbReference>
<keyword evidence="3" id="KW-1185">Reference proteome</keyword>
<dbReference type="InterPro" id="IPR006311">
    <property type="entry name" value="TAT_signal"/>
</dbReference>
<dbReference type="InterPro" id="IPR027414">
    <property type="entry name" value="GH95_N_dom"/>
</dbReference>
<dbReference type="Pfam" id="PF14200">
    <property type="entry name" value="RicinB_lectin_2"/>
    <property type="match status" value="2"/>
</dbReference>
<dbReference type="InterPro" id="IPR054363">
    <property type="entry name" value="GH95_cat"/>
</dbReference>
<organism evidence="2 3">
    <name type="scientific">Kitasatospora nipponensis</name>
    <dbReference type="NCBI Taxonomy" id="258049"/>
    <lineage>
        <taxon>Bacteria</taxon>
        <taxon>Bacillati</taxon>
        <taxon>Actinomycetota</taxon>
        <taxon>Actinomycetes</taxon>
        <taxon>Kitasatosporales</taxon>
        <taxon>Streptomycetaceae</taxon>
        <taxon>Kitasatospora</taxon>
    </lineage>
</organism>
<proteinExistence type="predicted"/>
<sequence>MPPSQTPNERPSRRGVLRAAIGLGTTLALGSLPTFTAHADVVRPPTPTLVPDAQAVALWYGSPTTEAAVMKEGLPVGNGRLGAMTTGDPSHDAFVLSDATLWTGGPNASLGSDGQFPYDSGNFGTFGMLAKAYLNLPAHTAGAITGYQRRLDLSNGLVTTTYQLGAVTYRREVFASHPDDLLVIRLSQSGGGTFTGNLTLAGTRGESVTADVSTGTVSFGTALSNGLKYATTAKAASATGTVGVSGATVTFAGCQEVVLLVSGGTNYTTDSATGYQDASLDPLAVARGKAAASAAVAGASLLATHVADYQSLQQTMTVDLGASTAAQRAMDTPSRLAARAAAGSAPDPELEASYLQFGRYLTITGSRSSLPTNLQGLWIDTNSPDWMSDYHTDINVQMNYWLPDRAGLPGSFDAFADYCLAQYPGWQATTRALFNDPRNGFRNTSGRIAGWTVAISTNIWGGSGWWWHPAGNAWISNSLYQHYEFTLDQAYLARIYPLLKGACQFWEARLVTTTVTDPVTAVSSQVLVDDHDWSPEQGPTDALGITYAQELVWQLFQNYRAAAAALGQDAAYAATVTDLQSRLYLPRVSATTGWLEEWMTDANLGDTTHRHLSPLIGLFPGDRIDPSTSPAALVTGATNLLTARGMQSYGWACAWRALCWARLKNADKAYQLVLTVLKPAVSGNNGSSINMFDQYGGSVFQIDANFGTPTAMIEMLVHSRPGLVELLPALPSAWAAAGRITGVGVRGGCTVDLAWSAGKVTTVTLHSVHGAATTVRAGAWSQAVTVPAGGSVTLTPVDVFQLVNRRSGKVIDVPGNSVSAGTALAQDTNRPSDSQRWRLTPIGAGGFELTNVHSALAMDVNGGTTADGASIIQWTPLHSTNQQWRLADAGGGYVKLLSVRSGKVLGVAGDSTADGAGIQQQSDTGGISQHWQVLPA</sequence>
<dbReference type="PROSITE" id="PS50231">
    <property type="entry name" value="RICIN_B_LECTIN"/>
    <property type="match status" value="1"/>
</dbReference>
<dbReference type="SMART" id="SM00458">
    <property type="entry name" value="RICIN"/>
    <property type="match status" value="1"/>
</dbReference>
<dbReference type="Pfam" id="PF14498">
    <property type="entry name" value="Glyco_hyd_65N_2"/>
    <property type="match status" value="2"/>
</dbReference>
<evidence type="ECO:0000259" key="1">
    <source>
        <dbReference type="SMART" id="SM00458"/>
    </source>
</evidence>